<dbReference type="CDD" id="cd11326">
    <property type="entry name" value="AmyAc_Glg_debranch"/>
    <property type="match status" value="1"/>
</dbReference>
<dbReference type="GO" id="GO:0004135">
    <property type="term" value="F:amylo-alpha-1,6-glucosidase activity"/>
    <property type="evidence" value="ECO:0007669"/>
    <property type="project" value="InterPro"/>
</dbReference>
<protein>
    <submittedName>
        <fullName evidence="6">Glycogen debranching protein GlgX</fullName>
    </submittedName>
</protein>
<evidence type="ECO:0000256" key="4">
    <source>
        <dbReference type="SAM" id="MobiDB-lite"/>
    </source>
</evidence>
<evidence type="ECO:0000259" key="5">
    <source>
        <dbReference type="SMART" id="SM00642"/>
    </source>
</evidence>
<sequence length="697" mass="76784">MGRTDLGPGRPDPLGATVTERGVNFALFSAHAEQVLLCLFDPDGQETDRIPLPERTGDIWHGELRGLTAGQRYGYRVDGPYAPHSGHRFNPNKLLIDPYARALDGPLVWDPAIMGYHVGDTGQDLSYDRRDSAPFVPKSVVTPPLPDAEEPRPDTPWSETVIYEAHVKGLTMQRPGAASPGRYAGLAEPATIAHLKALGVTAIELLPVHGFIEDAHLAARGLPNYWGYQTLTFFAPERRYAQADPLAEFRAAVRALHEAGIEVILDVVYNHSAEGDWAGPTLMFRGIDNASYYRLGPDGRSYVNDTGTGNTLNTAHPMVLRLVMDSLRFWAGKMGVDGFRFDLGTVLGREAHGFDRGAGLFDAIRQDPLLARCKLIAEPWDIGPGGYQLGGFPAPFAEWNDVARDTIRRFWRRDPGQVRHLSGVIAGSAHLFDHSGRPVTSSINLVTTHDGFTLMDVVSYDNRHNHANGEDNRDGHGQNYSDNMGVEGPTDREAIRSARDRRRRNILATLFLAQGTPMLLAGDELGNSQQGNNNAYVQDNPVGWVDWDGADPDFLDFVQRLARLRRGHPVLRQHRFLHSSRRARDGMPDLIWHHPDGAEMTDAKWEDDGLHTLCVELRMAEGTQHYADSDAALYLVFNAGQAEHIALPDCADGRAWRACLSTARRMPEIVDNAVTVPQDSVLVLSLEAAAASPAAQD</sequence>
<feature type="compositionally biased region" description="Basic and acidic residues" evidence="4">
    <location>
        <begin position="463"/>
        <end position="476"/>
    </location>
</feature>
<accession>A0A849L4A9</accession>
<reference evidence="6 7" key="1">
    <citation type="submission" date="2020-05" db="EMBL/GenBank/DDBJ databases">
        <title>Gimesia benthica sp. nov., a novel planctomycete isolated from a deep-sea water sample of the Northwest Indian Ocean.</title>
        <authorList>
            <person name="Wang J."/>
            <person name="Ruan C."/>
            <person name="Song L."/>
            <person name="Zhu Y."/>
            <person name="Li A."/>
            <person name="Zheng X."/>
            <person name="Wang L."/>
            <person name="Lu Z."/>
            <person name="Huang Y."/>
            <person name="Du W."/>
            <person name="Zhou Y."/>
            <person name="Huang L."/>
            <person name="Dai X."/>
        </authorList>
    </citation>
    <scope>NUCLEOTIDE SEQUENCE [LARGE SCALE GENOMIC DNA]</scope>
    <source>
        <strain evidence="6 7">YYQ-30</strain>
    </source>
</reference>
<dbReference type="InterPro" id="IPR013783">
    <property type="entry name" value="Ig-like_fold"/>
</dbReference>
<organism evidence="6 7">
    <name type="scientific">Halovulum dunhuangense</name>
    <dbReference type="NCBI Taxonomy" id="1505036"/>
    <lineage>
        <taxon>Bacteria</taxon>
        <taxon>Pseudomonadati</taxon>
        <taxon>Pseudomonadota</taxon>
        <taxon>Alphaproteobacteria</taxon>
        <taxon>Rhodobacterales</taxon>
        <taxon>Paracoccaceae</taxon>
        <taxon>Halovulum</taxon>
    </lineage>
</organism>
<keyword evidence="7" id="KW-1185">Reference proteome</keyword>
<dbReference type="InterPro" id="IPR006047">
    <property type="entry name" value="GH13_cat_dom"/>
</dbReference>
<dbReference type="PANTHER" id="PTHR43002">
    <property type="entry name" value="GLYCOGEN DEBRANCHING ENZYME"/>
    <property type="match status" value="1"/>
</dbReference>
<evidence type="ECO:0000313" key="7">
    <source>
        <dbReference type="Proteomes" id="UP000572377"/>
    </source>
</evidence>
<dbReference type="NCBIfam" id="TIGR02100">
    <property type="entry name" value="glgX_debranch"/>
    <property type="match status" value="1"/>
</dbReference>
<dbReference type="InterPro" id="IPR011837">
    <property type="entry name" value="Glycogen_debranch_GlgX"/>
</dbReference>
<comment type="similarity">
    <text evidence="1">Belongs to the glycosyl hydrolase 13 family.</text>
</comment>
<dbReference type="Gene3D" id="2.60.40.1180">
    <property type="entry name" value="Golgi alpha-mannosidase II"/>
    <property type="match status" value="1"/>
</dbReference>
<name>A0A849L4A9_9RHOB</name>
<dbReference type="SMART" id="SM00642">
    <property type="entry name" value="Aamy"/>
    <property type="match status" value="1"/>
</dbReference>
<evidence type="ECO:0000256" key="1">
    <source>
        <dbReference type="ARBA" id="ARBA00008061"/>
    </source>
</evidence>
<evidence type="ECO:0000256" key="3">
    <source>
        <dbReference type="ARBA" id="ARBA00023295"/>
    </source>
</evidence>
<evidence type="ECO:0000256" key="2">
    <source>
        <dbReference type="ARBA" id="ARBA00022801"/>
    </source>
</evidence>
<gene>
    <name evidence="6" type="primary">glgX</name>
    <name evidence="6" type="ORF">HMH01_11120</name>
</gene>
<keyword evidence="2" id="KW-0378">Hydrolase</keyword>
<dbReference type="Gene3D" id="3.20.20.80">
    <property type="entry name" value="Glycosidases"/>
    <property type="match status" value="1"/>
</dbReference>
<dbReference type="InterPro" id="IPR013780">
    <property type="entry name" value="Glyco_hydro_b"/>
</dbReference>
<dbReference type="AlphaFoldDB" id="A0A849L4A9"/>
<feature type="domain" description="Glycosyl hydrolase family 13 catalytic" evidence="5">
    <location>
        <begin position="160"/>
        <end position="565"/>
    </location>
</feature>
<dbReference type="InterPro" id="IPR017853">
    <property type="entry name" value="GH"/>
</dbReference>
<dbReference type="SUPFAM" id="SSF81296">
    <property type="entry name" value="E set domains"/>
    <property type="match status" value="1"/>
</dbReference>
<dbReference type="Gene3D" id="2.60.40.10">
    <property type="entry name" value="Immunoglobulins"/>
    <property type="match status" value="1"/>
</dbReference>
<dbReference type="InterPro" id="IPR004193">
    <property type="entry name" value="Glyco_hydro_13_N"/>
</dbReference>
<dbReference type="GO" id="GO:0005980">
    <property type="term" value="P:glycogen catabolic process"/>
    <property type="evidence" value="ECO:0007669"/>
    <property type="project" value="InterPro"/>
</dbReference>
<dbReference type="Proteomes" id="UP000572377">
    <property type="component" value="Unassembled WGS sequence"/>
</dbReference>
<comment type="caution">
    <text evidence="6">The sequence shown here is derived from an EMBL/GenBank/DDBJ whole genome shotgun (WGS) entry which is preliminary data.</text>
</comment>
<dbReference type="InterPro" id="IPR044505">
    <property type="entry name" value="GlgX_Isoamylase_N_E_set"/>
</dbReference>
<dbReference type="InterPro" id="IPR014756">
    <property type="entry name" value="Ig_E-set"/>
</dbReference>
<dbReference type="CDD" id="cd02856">
    <property type="entry name" value="E_set_GDE_Isoamylase_N"/>
    <property type="match status" value="1"/>
</dbReference>
<dbReference type="EMBL" id="JABFBC010000002">
    <property type="protein sequence ID" value="NNU80987.1"/>
    <property type="molecule type" value="Genomic_DNA"/>
</dbReference>
<evidence type="ECO:0000313" key="6">
    <source>
        <dbReference type="EMBL" id="NNU80987.1"/>
    </source>
</evidence>
<dbReference type="RefSeq" id="WP_171325534.1">
    <property type="nucleotide sequence ID" value="NZ_JABFBC010000002.1"/>
</dbReference>
<proteinExistence type="inferred from homology"/>
<feature type="region of interest" description="Disordered" evidence="4">
    <location>
        <begin position="463"/>
        <end position="492"/>
    </location>
</feature>
<dbReference type="SUPFAM" id="SSF51445">
    <property type="entry name" value="(Trans)glycosidases"/>
    <property type="match status" value="1"/>
</dbReference>
<dbReference type="Pfam" id="PF02922">
    <property type="entry name" value="CBM_48"/>
    <property type="match status" value="1"/>
</dbReference>
<dbReference type="SUPFAM" id="SSF51011">
    <property type="entry name" value="Glycosyl hydrolase domain"/>
    <property type="match status" value="1"/>
</dbReference>
<keyword evidence="3" id="KW-0326">Glycosidase</keyword>